<dbReference type="EC" id="2.7.13.3" evidence="2"/>
<dbReference type="SMART" id="SM00388">
    <property type="entry name" value="HisKA"/>
    <property type="match status" value="1"/>
</dbReference>
<dbReference type="Pfam" id="PF00512">
    <property type="entry name" value="HisKA"/>
    <property type="match status" value="1"/>
</dbReference>
<dbReference type="SMART" id="SM00387">
    <property type="entry name" value="HATPase_c"/>
    <property type="match status" value="1"/>
</dbReference>
<gene>
    <name evidence="10" type="ORF">KJ970_17390</name>
</gene>
<evidence type="ECO:0000259" key="7">
    <source>
        <dbReference type="PROSITE" id="PS50110"/>
    </source>
</evidence>
<dbReference type="SMART" id="SM00448">
    <property type="entry name" value="REC"/>
    <property type="match status" value="1"/>
</dbReference>
<dbReference type="InterPro" id="IPR003594">
    <property type="entry name" value="HATPase_dom"/>
</dbReference>
<dbReference type="GO" id="GO:0000155">
    <property type="term" value="F:phosphorelay sensor kinase activity"/>
    <property type="evidence" value="ECO:0007669"/>
    <property type="project" value="InterPro"/>
</dbReference>
<dbReference type="InterPro" id="IPR001789">
    <property type="entry name" value="Sig_transdc_resp-reg_receiver"/>
</dbReference>
<dbReference type="Pfam" id="PF00072">
    <property type="entry name" value="Response_reg"/>
    <property type="match status" value="1"/>
</dbReference>
<dbReference type="Gene3D" id="1.10.287.130">
    <property type="match status" value="1"/>
</dbReference>
<feature type="transmembrane region" description="Helical" evidence="5">
    <location>
        <begin position="42"/>
        <end position="67"/>
    </location>
</feature>
<dbReference type="InterPro" id="IPR011006">
    <property type="entry name" value="CheY-like_superfamily"/>
</dbReference>
<dbReference type="NCBIfam" id="TIGR00229">
    <property type="entry name" value="sensory_box"/>
    <property type="match status" value="1"/>
</dbReference>
<evidence type="ECO:0000256" key="2">
    <source>
        <dbReference type="ARBA" id="ARBA00012438"/>
    </source>
</evidence>
<evidence type="ECO:0000256" key="1">
    <source>
        <dbReference type="ARBA" id="ARBA00000085"/>
    </source>
</evidence>
<dbReference type="Gene3D" id="3.30.565.10">
    <property type="entry name" value="Histidine kinase-like ATPase, C-terminal domain"/>
    <property type="match status" value="1"/>
</dbReference>
<dbReference type="InterPro" id="IPR035965">
    <property type="entry name" value="PAS-like_dom_sf"/>
</dbReference>
<comment type="catalytic activity">
    <reaction evidence="1">
        <text>ATP + protein L-histidine = ADP + protein N-phospho-L-histidine.</text>
        <dbReference type="EC" id="2.7.13.3"/>
    </reaction>
</comment>
<comment type="caution">
    <text evidence="10">The sequence shown here is derived from an EMBL/GenBank/DDBJ whole genome shotgun (WGS) entry which is preliminary data.</text>
</comment>
<evidence type="ECO:0000259" key="9">
    <source>
        <dbReference type="PROSITE" id="PS50113"/>
    </source>
</evidence>
<dbReference type="SUPFAM" id="SSF47384">
    <property type="entry name" value="Homodimeric domain of signal transducing histidine kinase"/>
    <property type="match status" value="1"/>
</dbReference>
<dbReference type="PROSITE" id="PS50113">
    <property type="entry name" value="PAC"/>
    <property type="match status" value="1"/>
</dbReference>
<evidence type="ECO:0000259" key="6">
    <source>
        <dbReference type="PROSITE" id="PS50109"/>
    </source>
</evidence>
<dbReference type="InterPro" id="IPR021796">
    <property type="entry name" value="Tll0287-like_dom"/>
</dbReference>
<evidence type="ECO:0000256" key="4">
    <source>
        <dbReference type="PROSITE-ProRule" id="PRU00169"/>
    </source>
</evidence>
<feature type="domain" description="PAC" evidence="9">
    <location>
        <begin position="358"/>
        <end position="411"/>
    </location>
</feature>
<name>A0A948WEE6_UNCEI</name>
<dbReference type="InterPro" id="IPR000700">
    <property type="entry name" value="PAS-assoc_C"/>
</dbReference>
<reference evidence="10" key="1">
    <citation type="submission" date="2021-05" db="EMBL/GenBank/DDBJ databases">
        <title>Energy efficiency and biological interactions define the core microbiome of deep oligotrophic groundwater.</title>
        <authorList>
            <person name="Mehrshad M."/>
            <person name="Lopez-Fernandez M."/>
            <person name="Bell E."/>
            <person name="Bernier-Latmani R."/>
            <person name="Bertilsson S."/>
            <person name="Dopson M."/>
        </authorList>
    </citation>
    <scope>NUCLEOTIDE SEQUENCE</scope>
    <source>
        <strain evidence="10">Modern_marine.mb.64</strain>
    </source>
</reference>
<evidence type="ECO:0000256" key="3">
    <source>
        <dbReference type="ARBA" id="ARBA00022553"/>
    </source>
</evidence>
<dbReference type="Gene3D" id="3.40.50.2300">
    <property type="match status" value="1"/>
</dbReference>
<feature type="domain" description="Response regulatory" evidence="7">
    <location>
        <begin position="675"/>
        <end position="791"/>
    </location>
</feature>
<dbReference type="PROSITE" id="PS50110">
    <property type="entry name" value="RESPONSE_REGULATORY"/>
    <property type="match status" value="1"/>
</dbReference>
<organism evidence="10 11">
    <name type="scientific">Eiseniibacteriota bacterium</name>
    <dbReference type="NCBI Taxonomy" id="2212470"/>
    <lineage>
        <taxon>Bacteria</taxon>
        <taxon>Candidatus Eiseniibacteriota</taxon>
    </lineage>
</organism>
<dbReference type="SUPFAM" id="SSF55874">
    <property type="entry name" value="ATPase domain of HSP90 chaperone/DNA topoisomerase II/histidine kinase"/>
    <property type="match status" value="1"/>
</dbReference>
<dbReference type="Gene3D" id="3.30.450.20">
    <property type="entry name" value="PAS domain"/>
    <property type="match status" value="1"/>
</dbReference>
<dbReference type="CDD" id="cd00082">
    <property type="entry name" value="HisKA"/>
    <property type="match status" value="1"/>
</dbReference>
<accession>A0A948WEE6</accession>
<dbReference type="PRINTS" id="PR00344">
    <property type="entry name" value="BCTRLSENSOR"/>
</dbReference>
<sequence length="804" mass="91036">MPIEEDSEGRFMAAKDERTKIIRRRFFIGGNRRSRSKEAWGWIFLPIGILILGAIGLIVTAVGNAYVLEQVEMRVRDTMLQCRAFHEYVQNDLHPAYYKMMEDEYLPAGFYAPELLSSSYITRNFQKHYTEERQKYGLPEITYKMAAVNPRNEVNEATPLEAGLIDFFNENPNKTHYSEVIKENGEKYFLYAQPFLRNEEKCLKCHGEPDEAPTQLRIKYNWTSGFQRKVGDIVAVETFRSPLEGEFSAVFSILLGFLFLSGLGLFLLFMNQRLRFRVSKGTEALQESEERLRAIFDSTRALVYMKDRELRYTHCNPTMEEHFELSHKQILGKTDRDLFPEEKANEIAVIDYEVLKGKTVRNTYAWTIGCRVFLLDTTNSPVRDSSGRVIGLCGVSQDITEQTKLREENDKLVEQYHKSQKMEAIGSLAGGLAHDLNNLLTPVLGYGETLLGDSSLKDSQRASMVEIQRAAHRAKDLVRQLLAFGRKQTLEIRPVDLNKVIKNFEKLLLRTIRENIKIQMKLDPDPPATKADVNQIERVIMNLVINAQDAMPDGGNLIIETSAVELAECREEGHLGVRPGVYSLLTISDDGCGMDSETCEHIFDPFFTTKIIGKGNGLGLATVYGIIKQHSGNVMVNSKPGRGTAFKVYLPATYDAEYRAEASSEVYLDNTGTETVMVVEEYDMVRNLAVRILERKGYRVLSAENGSKCLDLLENHRGPLDLILMNMKMPDMNGKDLYKEILTRYPLAKVLYMSGLSNHEICQQGNFVVDAGFIKNPFSVEDLSGRVREVLDGADSSGHEEAAG</sequence>
<dbReference type="InterPro" id="IPR036890">
    <property type="entry name" value="HATPase_C_sf"/>
</dbReference>
<dbReference type="InterPro" id="IPR005467">
    <property type="entry name" value="His_kinase_dom"/>
</dbReference>
<dbReference type="Proteomes" id="UP000777784">
    <property type="component" value="Unassembled WGS sequence"/>
</dbReference>
<proteinExistence type="predicted"/>
<feature type="domain" description="PAS" evidence="8">
    <location>
        <begin position="288"/>
        <end position="358"/>
    </location>
</feature>
<dbReference type="CDD" id="cd00130">
    <property type="entry name" value="PAS"/>
    <property type="match status" value="1"/>
</dbReference>
<dbReference type="InterPro" id="IPR000014">
    <property type="entry name" value="PAS"/>
</dbReference>
<feature type="domain" description="Histidine kinase" evidence="6">
    <location>
        <begin position="431"/>
        <end position="654"/>
    </location>
</feature>
<evidence type="ECO:0000313" key="11">
    <source>
        <dbReference type="Proteomes" id="UP000777784"/>
    </source>
</evidence>
<comment type="caution">
    <text evidence="4">Lacks conserved residue(s) required for the propagation of feature annotation.</text>
</comment>
<evidence type="ECO:0000259" key="8">
    <source>
        <dbReference type="PROSITE" id="PS50112"/>
    </source>
</evidence>
<dbReference type="InterPro" id="IPR036097">
    <property type="entry name" value="HisK_dim/P_sf"/>
</dbReference>
<protein>
    <recommendedName>
        <fullName evidence="2">histidine kinase</fullName>
        <ecNumber evidence="2">2.7.13.3</ecNumber>
    </recommendedName>
</protein>
<keyword evidence="5" id="KW-0472">Membrane</keyword>
<dbReference type="Pfam" id="PF02518">
    <property type="entry name" value="HATPase_c"/>
    <property type="match status" value="1"/>
</dbReference>
<keyword evidence="5" id="KW-1133">Transmembrane helix</keyword>
<dbReference type="AlphaFoldDB" id="A0A948WEE6"/>
<evidence type="ECO:0000256" key="5">
    <source>
        <dbReference type="SAM" id="Phobius"/>
    </source>
</evidence>
<dbReference type="InterPro" id="IPR003661">
    <property type="entry name" value="HisK_dim/P_dom"/>
</dbReference>
<dbReference type="PANTHER" id="PTHR43065:SF42">
    <property type="entry name" value="TWO-COMPONENT SENSOR PPRA"/>
    <property type="match status" value="1"/>
</dbReference>
<dbReference type="EMBL" id="JAHJDP010000099">
    <property type="protein sequence ID" value="MBU2692693.1"/>
    <property type="molecule type" value="Genomic_DNA"/>
</dbReference>
<dbReference type="InterPro" id="IPR013656">
    <property type="entry name" value="PAS_4"/>
</dbReference>
<feature type="transmembrane region" description="Helical" evidence="5">
    <location>
        <begin position="247"/>
        <end position="270"/>
    </location>
</feature>
<dbReference type="SUPFAM" id="SSF55785">
    <property type="entry name" value="PYP-like sensor domain (PAS domain)"/>
    <property type="match status" value="1"/>
</dbReference>
<dbReference type="Pfam" id="PF08448">
    <property type="entry name" value="PAS_4"/>
    <property type="match status" value="1"/>
</dbReference>
<dbReference type="PANTHER" id="PTHR43065">
    <property type="entry name" value="SENSOR HISTIDINE KINASE"/>
    <property type="match status" value="1"/>
</dbReference>
<dbReference type="InterPro" id="IPR004358">
    <property type="entry name" value="Sig_transdc_His_kin-like_C"/>
</dbReference>
<dbReference type="PROSITE" id="PS50112">
    <property type="entry name" value="PAS"/>
    <property type="match status" value="1"/>
</dbReference>
<evidence type="ECO:0000313" key="10">
    <source>
        <dbReference type="EMBL" id="MBU2692693.1"/>
    </source>
</evidence>
<dbReference type="SUPFAM" id="SSF52172">
    <property type="entry name" value="CheY-like"/>
    <property type="match status" value="1"/>
</dbReference>
<dbReference type="PROSITE" id="PS50109">
    <property type="entry name" value="HIS_KIN"/>
    <property type="match status" value="1"/>
</dbReference>
<keyword evidence="3" id="KW-0597">Phosphoprotein</keyword>
<dbReference type="Pfam" id="PF11845">
    <property type="entry name" value="Tll0287-like"/>
    <property type="match status" value="1"/>
</dbReference>
<dbReference type="SMART" id="SM00091">
    <property type="entry name" value="PAS"/>
    <property type="match status" value="1"/>
</dbReference>
<keyword evidence="5" id="KW-0812">Transmembrane</keyword>